<evidence type="ECO:0000313" key="7">
    <source>
        <dbReference type="Proteomes" id="UP000252415"/>
    </source>
</evidence>
<dbReference type="InterPro" id="IPR001633">
    <property type="entry name" value="EAL_dom"/>
</dbReference>
<dbReference type="RefSeq" id="WP_114380285.1">
    <property type="nucleotide sequence ID" value="NZ_QPJD01000007.1"/>
</dbReference>
<keyword evidence="1" id="KW-0472">Membrane</keyword>
<dbReference type="InterPro" id="IPR043128">
    <property type="entry name" value="Rev_trsase/Diguanyl_cyclase"/>
</dbReference>
<evidence type="ECO:0000313" key="6">
    <source>
        <dbReference type="EMBL" id="RCW47873.1"/>
    </source>
</evidence>
<sequence>MIKRKSGSKSNLSVAKILGLYITCGILWVIFTDYWFARSGIHEVHPQESLKGILYVIITGMLLHMLLRRYLKQILEVKQKAQKSEESFREIFEHANDGIVLFSIDEHFSMQFRGSNDLFQRMTGYSEDELRVLSPFRYIHSSAFSSNLSSLVKDGERVEEAEIHTKNGSVLSVEVNSKTFRKGNRIDVVSVFRDITERKHADQMIQFLANHDYLTGLPNPRVLYDELNRLIGSNEEFALLIIQIDRFKWLRNTIGRTNSNELMVLIAKRIVQSLQLNNITTRISDDQFKVLLPGVNKQQGFELHSQIEEQLTLPFLIGEDEIKLDFGIGISSYPVDGEDEQSIIRLAHYTLNQVKDWNPEQRKDKQRNVDFKRKVLMENELPVAVARNQFSLLYQPKILLSSKEIVGVEALIRWNHPVLGTISPNEFIPIAEEMGFIVPIGEWVLLQACRQVKAFQEISGVPHTVSVNISSRQFVQRNIVDVVKQAVFESGIEPEQLVLEITESITINFESSIHVLRALKDLGVKISIDDFGTGYSSLAYLKHLPIDELKIDRSFIQDIVHQTNDRNLVQTIISLAHHMNMQVVAEGVQATGQLDCLNELDCDMVQGYYFSPPIDPVLLGTLLTRGKPITYLD</sequence>
<dbReference type="Gene3D" id="3.20.20.450">
    <property type="entry name" value="EAL domain"/>
    <property type="match status" value="1"/>
</dbReference>
<dbReference type="CDD" id="cd01949">
    <property type="entry name" value="GGDEF"/>
    <property type="match status" value="1"/>
</dbReference>
<dbReference type="PROSITE" id="PS50113">
    <property type="entry name" value="PAC"/>
    <property type="match status" value="1"/>
</dbReference>
<dbReference type="InterPro" id="IPR035965">
    <property type="entry name" value="PAS-like_dom_sf"/>
</dbReference>
<dbReference type="SMART" id="SM00052">
    <property type="entry name" value="EAL"/>
    <property type="match status" value="1"/>
</dbReference>
<dbReference type="SUPFAM" id="SSF55073">
    <property type="entry name" value="Nucleotide cyclase"/>
    <property type="match status" value="1"/>
</dbReference>
<dbReference type="SMART" id="SM00267">
    <property type="entry name" value="GGDEF"/>
    <property type="match status" value="1"/>
</dbReference>
<dbReference type="InterPro" id="IPR052155">
    <property type="entry name" value="Biofilm_reg_signaling"/>
</dbReference>
<dbReference type="PROSITE" id="PS50887">
    <property type="entry name" value="GGDEF"/>
    <property type="match status" value="1"/>
</dbReference>
<dbReference type="InterPro" id="IPR000700">
    <property type="entry name" value="PAS-assoc_C"/>
</dbReference>
<dbReference type="CDD" id="cd00130">
    <property type="entry name" value="PAS"/>
    <property type="match status" value="1"/>
</dbReference>
<dbReference type="OrthoDB" id="9759607at2"/>
<dbReference type="InterPro" id="IPR035919">
    <property type="entry name" value="EAL_sf"/>
</dbReference>
<name>A0A368W6H1_9BACL</name>
<evidence type="ECO:0000259" key="2">
    <source>
        <dbReference type="PROSITE" id="PS50112"/>
    </source>
</evidence>
<dbReference type="Pfam" id="PF00990">
    <property type="entry name" value="GGDEF"/>
    <property type="match status" value="1"/>
</dbReference>
<dbReference type="InterPro" id="IPR000014">
    <property type="entry name" value="PAS"/>
</dbReference>
<comment type="caution">
    <text evidence="6">The sequence shown here is derived from an EMBL/GenBank/DDBJ whole genome shotgun (WGS) entry which is preliminary data.</text>
</comment>
<protein>
    <submittedName>
        <fullName evidence="6">PAS domain S-box-containing protein/diguanylate cyclase (GGDEF)-like protein</fullName>
    </submittedName>
</protein>
<dbReference type="Gene3D" id="3.30.70.270">
    <property type="match status" value="1"/>
</dbReference>
<dbReference type="Proteomes" id="UP000252415">
    <property type="component" value="Unassembled WGS sequence"/>
</dbReference>
<dbReference type="Gene3D" id="3.30.450.20">
    <property type="entry name" value="PAS domain"/>
    <property type="match status" value="1"/>
</dbReference>
<dbReference type="AlphaFoldDB" id="A0A368W6H1"/>
<dbReference type="PROSITE" id="PS50112">
    <property type="entry name" value="PAS"/>
    <property type="match status" value="1"/>
</dbReference>
<feature type="domain" description="GGDEF" evidence="5">
    <location>
        <begin position="235"/>
        <end position="367"/>
    </location>
</feature>
<evidence type="ECO:0000256" key="1">
    <source>
        <dbReference type="SAM" id="Phobius"/>
    </source>
</evidence>
<organism evidence="6 7">
    <name type="scientific">Paenibacillus prosopidis</name>
    <dbReference type="NCBI Taxonomy" id="630520"/>
    <lineage>
        <taxon>Bacteria</taxon>
        <taxon>Bacillati</taxon>
        <taxon>Bacillota</taxon>
        <taxon>Bacilli</taxon>
        <taxon>Bacillales</taxon>
        <taxon>Paenibacillaceae</taxon>
        <taxon>Paenibacillus</taxon>
    </lineage>
</organism>
<dbReference type="SUPFAM" id="SSF55785">
    <property type="entry name" value="PYP-like sensor domain (PAS domain)"/>
    <property type="match status" value="1"/>
</dbReference>
<dbReference type="NCBIfam" id="TIGR00254">
    <property type="entry name" value="GGDEF"/>
    <property type="match status" value="1"/>
</dbReference>
<evidence type="ECO:0000259" key="4">
    <source>
        <dbReference type="PROSITE" id="PS50883"/>
    </source>
</evidence>
<evidence type="ECO:0000259" key="5">
    <source>
        <dbReference type="PROSITE" id="PS50887"/>
    </source>
</evidence>
<dbReference type="PROSITE" id="PS50883">
    <property type="entry name" value="EAL"/>
    <property type="match status" value="1"/>
</dbReference>
<reference evidence="6 7" key="1">
    <citation type="submission" date="2018-07" db="EMBL/GenBank/DDBJ databases">
        <title>Genomic Encyclopedia of Type Strains, Phase III (KMG-III): the genomes of soil and plant-associated and newly described type strains.</title>
        <authorList>
            <person name="Whitman W."/>
        </authorList>
    </citation>
    <scope>NUCLEOTIDE SEQUENCE [LARGE SCALE GENOMIC DNA]</scope>
    <source>
        <strain evidence="6 7">CECT 7506</strain>
    </source>
</reference>
<keyword evidence="1" id="KW-1133">Transmembrane helix</keyword>
<dbReference type="EMBL" id="QPJD01000007">
    <property type="protein sequence ID" value="RCW47873.1"/>
    <property type="molecule type" value="Genomic_DNA"/>
</dbReference>
<dbReference type="InterPro" id="IPR029787">
    <property type="entry name" value="Nucleotide_cyclase"/>
</dbReference>
<gene>
    <name evidence="6" type="ORF">DFP97_10772</name>
</gene>
<keyword evidence="1" id="KW-0812">Transmembrane</keyword>
<dbReference type="SUPFAM" id="SSF141868">
    <property type="entry name" value="EAL domain-like"/>
    <property type="match status" value="1"/>
</dbReference>
<proteinExistence type="predicted"/>
<dbReference type="PANTHER" id="PTHR44757">
    <property type="entry name" value="DIGUANYLATE CYCLASE DGCP"/>
    <property type="match status" value="1"/>
</dbReference>
<keyword evidence="7" id="KW-1185">Reference proteome</keyword>
<dbReference type="PANTHER" id="PTHR44757:SF2">
    <property type="entry name" value="BIOFILM ARCHITECTURE MAINTENANCE PROTEIN MBAA"/>
    <property type="match status" value="1"/>
</dbReference>
<dbReference type="InterPro" id="IPR000160">
    <property type="entry name" value="GGDEF_dom"/>
</dbReference>
<feature type="transmembrane region" description="Helical" evidence="1">
    <location>
        <begin position="12"/>
        <end position="32"/>
    </location>
</feature>
<dbReference type="Pfam" id="PF00563">
    <property type="entry name" value="EAL"/>
    <property type="match status" value="1"/>
</dbReference>
<dbReference type="CDD" id="cd01948">
    <property type="entry name" value="EAL"/>
    <property type="match status" value="1"/>
</dbReference>
<feature type="domain" description="PAC" evidence="3">
    <location>
        <begin position="157"/>
        <end position="207"/>
    </location>
</feature>
<feature type="domain" description="PAS" evidence="2">
    <location>
        <begin position="84"/>
        <end position="130"/>
    </location>
</feature>
<evidence type="ECO:0000259" key="3">
    <source>
        <dbReference type="PROSITE" id="PS50113"/>
    </source>
</evidence>
<accession>A0A368W6H1</accession>
<dbReference type="NCBIfam" id="TIGR00229">
    <property type="entry name" value="sensory_box"/>
    <property type="match status" value="1"/>
</dbReference>
<dbReference type="Pfam" id="PF13426">
    <property type="entry name" value="PAS_9"/>
    <property type="match status" value="1"/>
</dbReference>
<feature type="domain" description="EAL" evidence="4">
    <location>
        <begin position="374"/>
        <end position="627"/>
    </location>
</feature>